<dbReference type="Gene3D" id="3.40.390.10">
    <property type="entry name" value="Collagenase (Catalytic Domain)"/>
    <property type="match status" value="1"/>
</dbReference>
<keyword evidence="4 9" id="KW-0378">Hydrolase</keyword>
<evidence type="ECO:0000313" key="13">
    <source>
        <dbReference type="Proteomes" id="UP000218069"/>
    </source>
</evidence>
<feature type="domain" description="Oligopeptidase A N-terminal" evidence="11">
    <location>
        <begin position="44"/>
        <end position="162"/>
    </location>
</feature>
<comment type="cofactor">
    <cofactor evidence="9">
        <name>Zn(2+)</name>
        <dbReference type="ChEBI" id="CHEBI:29105"/>
    </cofactor>
    <text evidence="9">Binds 1 zinc ion.</text>
</comment>
<evidence type="ECO:0000256" key="4">
    <source>
        <dbReference type="ARBA" id="ARBA00022801"/>
    </source>
</evidence>
<comment type="catalytic activity">
    <reaction evidence="7">
        <text>Hydrolysis of oligopeptides, with broad specificity. Gly or Ala commonly occur as P1 or P1' residues, but more distant residues are also important, as is shown by the fact that Z-Gly-Pro-Gly-|-Gly-Pro-Ala is cleaved, but not Z-(Gly)(5).</text>
        <dbReference type="EC" id="3.4.24.70"/>
    </reaction>
</comment>
<dbReference type="GO" id="GO:0005829">
    <property type="term" value="C:cytosol"/>
    <property type="evidence" value="ECO:0007669"/>
    <property type="project" value="UniProtKB-ARBA"/>
</dbReference>
<keyword evidence="13" id="KW-1185">Reference proteome</keyword>
<evidence type="ECO:0000313" key="12">
    <source>
        <dbReference type="EMBL" id="SNX28490.1"/>
    </source>
</evidence>
<evidence type="ECO:0000256" key="7">
    <source>
        <dbReference type="ARBA" id="ARBA00024603"/>
    </source>
</evidence>
<dbReference type="AlphaFoldDB" id="A0A240E0V5"/>
<evidence type="ECO:0000256" key="9">
    <source>
        <dbReference type="RuleBase" id="RU003435"/>
    </source>
</evidence>
<dbReference type="Pfam" id="PF19310">
    <property type="entry name" value="TOP_N"/>
    <property type="match status" value="1"/>
</dbReference>
<feature type="domain" description="Peptidase M3A/M3B catalytic" evidence="10">
    <location>
        <begin position="236"/>
        <end position="705"/>
    </location>
</feature>
<dbReference type="GO" id="GO:0046872">
    <property type="term" value="F:metal ion binding"/>
    <property type="evidence" value="ECO:0007669"/>
    <property type="project" value="UniProtKB-UniRule"/>
</dbReference>
<sequence>MTTNNQLTLPDSLKNNPLLSFGRDIASYASIKPEHIAPAIDYLLEQAEQAVVIATTADTPASWSSLAEPLEDATESLGRSWGVIAHLNSVADTSELRSAYGAMLPKVTAFFSSLGQNLALYDKFKSLSQSPEFNQLSVAQKKVVNNSLRDFRLGGAELAQADKPRFAEIQDEQAHLAKAFSDHVLDATDAFIHTVSDEADLLGLPEDAIAAAAELAEQKKVQGWAFSLHFPSYYPVMQYAEHRSLRRTMYEAYVTRCSELAPQFGNGEDAWNNSENMLAQLRLRNEEAHLLGYANYADLSLAAKMAKDVAEVDLFLNDIAQKAKPFAKLDWQELSQFAKSQLHLEGELQPWDIAFAAERLKHERYSFSENELKQYFPLPKVLEGLFGVIQSLFDVQIEGADLPTWHADVKSFSISNQAGEKIAYFYLDPYARPGKRGGAWMDDARGRRQLANGEIQVPVAYLVCNFAPPVKLNGKLRQPTITHDDVITLFHESGHGLHHLLTQVGALGVSGINGVEWDAVELPSQFMENFCWEWEVLEKMTAHAETGKPLPRDLYEKMLAAKNFQSGLTTLRQVIFSLVDWRLHSTFDPKTTEEQAVLDFSRKIADTYNVIPQPTISRWLNTFSHIFSGGYAAGYYSYKWAEVLSADAYSAFEEAAKLTGSVLNADTGARYRTEILEVGGSRSAAESFKAFRGRDPKIDALLRHGGLSKEASLEG</sequence>
<dbReference type="EMBL" id="OANS01000002">
    <property type="protein sequence ID" value="SNX28490.1"/>
    <property type="molecule type" value="Genomic_DNA"/>
</dbReference>
<evidence type="ECO:0000259" key="10">
    <source>
        <dbReference type="Pfam" id="PF01432"/>
    </source>
</evidence>
<dbReference type="Pfam" id="PF01432">
    <property type="entry name" value="Peptidase_M3"/>
    <property type="match status" value="1"/>
</dbReference>
<dbReference type="GO" id="GO:0006508">
    <property type="term" value="P:proteolysis"/>
    <property type="evidence" value="ECO:0007669"/>
    <property type="project" value="UniProtKB-KW"/>
</dbReference>
<dbReference type="OrthoDB" id="9773538at2"/>
<keyword evidence="2 9" id="KW-0645">Protease</keyword>
<dbReference type="InterPro" id="IPR001567">
    <property type="entry name" value="Pept_M3A_M3B_dom"/>
</dbReference>
<name>A0A240E0V5_9BURK</name>
<keyword evidence="5 9" id="KW-0862">Zinc</keyword>
<dbReference type="InterPro" id="IPR024079">
    <property type="entry name" value="MetalloPept_cat_dom_sf"/>
</dbReference>
<dbReference type="EC" id="3.4.24.70" evidence="8"/>
<dbReference type="Proteomes" id="UP000218069">
    <property type="component" value="Unassembled WGS sequence"/>
</dbReference>
<evidence type="ECO:0000256" key="6">
    <source>
        <dbReference type="ARBA" id="ARBA00023049"/>
    </source>
</evidence>
<gene>
    <name evidence="12" type="ORF">SAMN06295945_0822</name>
</gene>
<dbReference type="RefSeq" id="WP_096672607.1">
    <property type="nucleotide sequence ID" value="NZ_OANS01000002.1"/>
</dbReference>
<reference evidence="13" key="1">
    <citation type="submission" date="2017-08" db="EMBL/GenBank/DDBJ databases">
        <authorList>
            <person name="Varghese N."/>
            <person name="Submissions S."/>
        </authorList>
    </citation>
    <scope>NUCLEOTIDE SEQUENCE [LARGE SCALE GENOMIC DNA]</scope>
    <source>
        <strain evidence="13">AP-Melu-1000-B4</strain>
    </source>
</reference>
<dbReference type="Gene3D" id="1.10.1370.40">
    <property type="match status" value="1"/>
</dbReference>
<accession>A0A240E0V5</accession>
<dbReference type="PANTHER" id="PTHR11804:SF84">
    <property type="entry name" value="SACCHAROLYSIN"/>
    <property type="match status" value="1"/>
</dbReference>
<keyword evidence="3 9" id="KW-0479">Metal-binding</keyword>
<dbReference type="PANTHER" id="PTHR11804">
    <property type="entry name" value="PROTEASE M3 THIMET OLIGOPEPTIDASE-RELATED"/>
    <property type="match status" value="1"/>
</dbReference>
<evidence type="ECO:0000256" key="3">
    <source>
        <dbReference type="ARBA" id="ARBA00022723"/>
    </source>
</evidence>
<keyword evidence="6 9" id="KW-0482">Metalloprotease</keyword>
<dbReference type="InterPro" id="IPR045666">
    <property type="entry name" value="OpdA_N"/>
</dbReference>
<evidence type="ECO:0000256" key="1">
    <source>
        <dbReference type="ARBA" id="ARBA00006040"/>
    </source>
</evidence>
<dbReference type="GO" id="GO:0006518">
    <property type="term" value="P:peptide metabolic process"/>
    <property type="evidence" value="ECO:0007669"/>
    <property type="project" value="TreeGrafter"/>
</dbReference>
<dbReference type="GO" id="GO:0004222">
    <property type="term" value="F:metalloendopeptidase activity"/>
    <property type="evidence" value="ECO:0007669"/>
    <property type="project" value="UniProtKB-EC"/>
</dbReference>
<dbReference type="Gene3D" id="1.10.1370.10">
    <property type="entry name" value="Neurolysin, domain 3"/>
    <property type="match status" value="1"/>
</dbReference>
<evidence type="ECO:0000259" key="11">
    <source>
        <dbReference type="Pfam" id="PF19310"/>
    </source>
</evidence>
<protein>
    <recommendedName>
        <fullName evidence="8">oligopeptidase A</fullName>
        <ecNumber evidence="8">3.4.24.70</ecNumber>
    </recommendedName>
</protein>
<proteinExistence type="inferred from homology"/>
<dbReference type="InterPro" id="IPR045090">
    <property type="entry name" value="Pept_M3A_M3B"/>
</dbReference>
<dbReference type="FunFam" id="3.40.390.10:FF:000009">
    <property type="entry name" value="Oligopeptidase A"/>
    <property type="match status" value="1"/>
</dbReference>
<evidence type="ECO:0000256" key="5">
    <source>
        <dbReference type="ARBA" id="ARBA00022833"/>
    </source>
</evidence>
<comment type="similarity">
    <text evidence="1 9">Belongs to the peptidase M3 family.</text>
</comment>
<organism evidence="12 13">
    <name type="scientific">Polynucleobacter meluiroseus</name>
    <dbReference type="NCBI Taxonomy" id="1938814"/>
    <lineage>
        <taxon>Bacteria</taxon>
        <taxon>Pseudomonadati</taxon>
        <taxon>Pseudomonadota</taxon>
        <taxon>Betaproteobacteria</taxon>
        <taxon>Burkholderiales</taxon>
        <taxon>Burkholderiaceae</taxon>
        <taxon>Polynucleobacter</taxon>
    </lineage>
</organism>
<evidence type="ECO:0000256" key="2">
    <source>
        <dbReference type="ARBA" id="ARBA00022670"/>
    </source>
</evidence>
<dbReference type="InterPro" id="IPR024077">
    <property type="entry name" value="Neurolysin/TOP_dom2"/>
</dbReference>
<dbReference type="CDD" id="cd06456">
    <property type="entry name" value="M3A_DCP"/>
    <property type="match status" value="1"/>
</dbReference>
<evidence type="ECO:0000256" key="8">
    <source>
        <dbReference type="ARBA" id="ARBA00026100"/>
    </source>
</evidence>
<dbReference type="SUPFAM" id="SSF55486">
    <property type="entry name" value="Metalloproteases ('zincins'), catalytic domain"/>
    <property type="match status" value="1"/>
</dbReference>
<dbReference type="InterPro" id="IPR034005">
    <property type="entry name" value="M3A_DCP"/>
</dbReference>